<evidence type="ECO:0000313" key="4">
    <source>
        <dbReference type="Proteomes" id="UP001497744"/>
    </source>
</evidence>
<name>A0AAV4LPT3_BABCB</name>
<feature type="compositionally biased region" description="Basic and acidic residues" evidence="1">
    <location>
        <begin position="904"/>
        <end position="913"/>
    </location>
</feature>
<feature type="region of interest" description="Disordered" evidence="1">
    <location>
        <begin position="845"/>
        <end position="868"/>
    </location>
</feature>
<reference evidence="3 4" key="1">
    <citation type="submission" date="2021-06" db="EMBL/GenBank/DDBJ databases">
        <title>Genome sequence of Babesia caballi.</title>
        <authorList>
            <person name="Yamagishi J."/>
            <person name="Kidaka T."/>
            <person name="Ochi A."/>
        </authorList>
    </citation>
    <scope>NUCLEOTIDE SEQUENCE [LARGE SCALE GENOMIC DNA]</scope>
    <source>
        <strain evidence="3">USDA-D6B2</strain>
    </source>
</reference>
<gene>
    <name evidence="3" type="ORF">BcabD6B2_13930</name>
</gene>
<dbReference type="RefSeq" id="XP_067714029.1">
    <property type="nucleotide sequence ID" value="XM_067857928.1"/>
</dbReference>
<keyword evidence="2" id="KW-1133">Transmembrane helix</keyword>
<feature type="transmembrane region" description="Helical" evidence="2">
    <location>
        <begin position="331"/>
        <end position="351"/>
    </location>
</feature>
<feature type="compositionally biased region" description="Polar residues" evidence="1">
    <location>
        <begin position="884"/>
        <end position="898"/>
    </location>
</feature>
<keyword evidence="2" id="KW-0472">Membrane</keyword>
<feature type="region of interest" description="Disordered" evidence="1">
    <location>
        <begin position="622"/>
        <end position="645"/>
    </location>
</feature>
<dbReference type="AlphaFoldDB" id="A0AAV4LPT3"/>
<evidence type="ECO:0000256" key="1">
    <source>
        <dbReference type="SAM" id="MobiDB-lite"/>
    </source>
</evidence>
<proteinExistence type="predicted"/>
<feature type="region of interest" description="Disordered" evidence="1">
    <location>
        <begin position="938"/>
        <end position="970"/>
    </location>
</feature>
<dbReference type="Proteomes" id="UP001497744">
    <property type="component" value="Unassembled WGS sequence"/>
</dbReference>
<dbReference type="GeneID" id="94193441"/>
<accession>A0AAV4LPT3</accession>
<feature type="transmembrane region" description="Helical" evidence="2">
    <location>
        <begin position="57"/>
        <end position="75"/>
    </location>
</feature>
<feature type="compositionally biased region" description="Polar residues" evidence="1">
    <location>
        <begin position="845"/>
        <end position="854"/>
    </location>
</feature>
<organism evidence="3 4">
    <name type="scientific">Babesia caballi</name>
    <dbReference type="NCBI Taxonomy" id="5871"/>
    <lineage>
        <taxon>Eukaryota</taxon>
        <taxon>Sar</taxon>
        <taxon>Alveolata</taxon>
        <taxon>Apicomplexa</taxon>
        <taxon>Aconoidasida</taxon>
        <taxon>Piroplasmida</taxon>
        <taxon>Babesiidae</taxon>
        <taxon>Babesia</taxon>
    </lineage>
</organism>
<feature type="transmembrane region" description="Helical" evidence="2">
    <location>
        <begin position="371"/>
        <end position="390"/>
    </location>
</feature>
<feature type="region of interest" description="Disordered" evidence="1">
    <location>
        <begin position="884"/>
        <end position="913"/>
    </location>
</feature>
<comment type="caution">
    <text evidence="3">The sequence shown here is derived from an EMBL/GenBank/DDBJ whole genome shotgun (WGS) entry which is preliminary data.</text>
</comment>
<feature type="region of interest" description="Disordered" evidence="1">
    <location>
        <begin position="710"/>
        <end position="731"/>
    </location>
</feature>
<evidence type="ECO:0000256" key="2">
    <source>
        <dbReference type="SAM" id="Phobius"/>
    </source>
</evidence>
<keyword evidence="4" id="KW-1185">Reference proteome</keyword>
<evidence type="ECO:0000313" key="3">
    <source>
        <dbReference type="EMBL" id="GIX61958.1"/>
    </source>
</evidence>
<feature type="transmembrane region" description="Helical" evidence="2">
    <location>
        <begin position="435"/>
        <end position="454"/>
    </location>
</feature>
<sequence>MSTVGSLVKNKKENIVGRDITLIRGQGSVEHGRADGVAAGENAKIATLKTIFTPHSIILIGVNLVLTIILIICYFKTVRNVDTIKAMSNVLNQPFRVTAKKHVLTGILSTDRVKLGAQTKSDIVSIGVQHVKSVKSLSIWFKRVVPLVSAIKQICLVANRYGDKAQYVHLDPGKIDGVMAKFKTLQLNVVLIFQTSDADIIYTKLEFGRDFNGAALIDNSSFYSISTKKDILSLVFIVLQIFALMLHLYFDLKTASVFGNRKNILQADVKVKTRISLLIIMCAIDIIHFIGNSVLNFNIPDINDSAAKSRDFDPMVALFERVPSIHKMGKFCIFVNTIFLICYVVTMMPRYCYSFTDNGEIVKQLIFTSANTMAVVLYQYFLLLVSWSIIGNRFFGGSVEHLRNFFTALRYNVIVGFNKFLVHPMSKYLDFYNDVTVMLFYNVGLTSILAIYYFSSLKKKKAVPLETFDKHQDNFRADITVNMDDLVGFKVLVKSVEEHKKFMGTNVTEVDYCKQFFERFPQNTPLGFTRISPKRQVHSCLERIKKYLLCILLLRMRVRNLSLKIGDIDQRSQQRNPINEHKRIYLSMLKEKLHITVEEIERFKRSTEILLAGKGMPGISKVNNADGGATNMGKDGGDRTSDNQDSPLYDISELEKFVMCPVPSDNVIPNTHLVKESGVNVDGPPFNLTDLQEVGETQIYMNREPIEVASETDAGKVHKETASQSSWTSDHPMTIGMAEKVTGKSIDGPNGDGDSRLVHRGIVDNSTTRNASQQDASHQAFFTHGAERVRDGSNGDVAQIYSKIGSLVSSNVEVVAKKSQDIKPDVRDISKSQERVGIDKSRNFNITSNPLESNKTGDLKSDHATPEETESLFEFTDEVRPNTSADAAGCSSQTSVTDNVPCHPDSDKGEKDMFDPLNNECLYKTSVDGALNVVAGTTEGKSKSSDVASSKPRFDKSGQMNATADDKNSGEFYATKGKIGIFRASVLGQK</sequence>
<dbReference type="EMBL" id="BPLF01000001">
    <property type="protein sequence ID" value="GIX61958.1"/>
    <property type="molecule type" value="Genomic_DNA"/>
</dbReference>
<feature type="transmembrane region" description="Helical" evidence="2">
    <location>
        <begin position="275"/>
        <end position="295"/>
    </location>
</feature>
<keyword evidence="2" id="KW-0812">Transmembrane</keyword>
<feature type="compositionally biased region" description="Basic and acidic residues" evidence="1">
    <location>
        <begin position="855"/>
        <end position="866"/>
    </location>
</feature>
<feature type="transmembrane region" description="Helical" evidence="2">
    <location>
        <begin position="231"/>
        <end position="250"/>
    </location>
</feature>
<protein>
    <submittedName>
        <fullName evidence="3">Integral membrane protein</fullName>
    </submittedName>
</protein>
<feature type="compositionally biased region" description="Polar residues" evidence="1">
    <location>
        <begin position="722"/>
        <end position="731"/>
    </location>
</feature>